<dbReference type="VEuPathDB" id="FungiDB:DIURU_000152"/>
<accession>A0A642UZS3</accession>
<dbReference type="EMBL" id="SWFT01000005">
    <property type="protein sequence ID" value="KAA8908609.1"/>
    <property type="molecule type" value="Genomic_DNA"/>
</dbReference>
<organism evidence="1 2">
    <name type="scientific">Diutina rugosa</name>
    <name type="common">Yeast</name>
    <name type="synonym">Candida rugosa</name>
    <dbReference type="NCBI Taxonomy" id="5481"/>
    <lineage>
        <taxon>Eukaryota</taxon>
        <taxon>Fungi</taxon>
        <taxon>Dikarya</taxon>
        <taxon>Ascomycota</taxon>
        <taxon>Saccharomycotina</taxon>
        <taxon>Pichiomycetes</taxon>
        <taxon>Debaryomycetaceae</taxon>
        <taxon>Diutina</taxon>
    </lineage>
</organism>
<reference evidence="1 2" key="1">
    <citation type="submission" date="2019-07" db="EMBL/GenBank/DDBJ databases">
        <title>Genome assembly of two rare yeast pathogens: Diutina rugosa and Trichomonascus ciferrii.</title>
        <authorList>
            <person name="Mixao V."/>
            <person name="Saus E."/>
            <person name="Hansen A."/>
            <person name="Lass-Flor C."/>
            <person name="Gabaldon T."/>
        </authorList>
    </citation>
    <scope>NUCLEOTIDE SEQUENCE [LARGE SCALE GENOMIC DNA]</scope>
    <source>
        <strain evidence="1 2">CBS 613</strain>
    </source>
</reference>
<proteinExistence type="predicted"/>
<dbReference type="GeneID" id="54778805"/>
<dbReference type="OrthoDB" id="4005225at2759"/>
<evidence type="ECO:0000313" key="1">
    <source>
        <dbReference type="EMBL" id="KAA8908609.1"/>
    </source>
</evidence>
<dbReference type="Proteomes" id="UP000449547">
    <property type="component" value="Unassembled WGS sequence"/>
</dbReference>
<dbReference type="AlphaFoldDB" id="A0A642UZS3"/>
<keyword evidence="2" id="KW-1185">Reference proteome</keyword>
<gene>
    <name evidence="1" type="ORF">DIURU_000152</name>
</gene>
<sequence length="352" mass="40240">MLRAPFRLVLRRVHRRSDPRFLAEALNLLSRPADAGEIHTANAPPPTATPDAPKYTHYLNNLVVSLSAPAADASLLAMATQAQSDYVRRVSDSTRLRQLVDLFASHRKLTPQLLTDIVLNRHFESPETVPLVMNTRKWLGDQWTPLQHTQFDIVLLKKWDDAERPLYIIKNLKQNFSSYLDLIKRRQLSPFFERIVWKYTFEYIRHEDEVEYVEHVVASPRSAWLILEVSAPAKMALVAEAMLRRFTDLTPLERLFLRTTALVPSQSMKRLSIKHRPWHHPVSTARQVALVQAMETRVVQELLDAVAAAGAGPIDERHRQLVELVRDLKHWRDDATTPVDAAVASAAEVQVT</sequence>
<protein>
    <submittedName>
        <fullName evidence="1">Uncharacterized protein</fullName>
    </submittedName>
</protein>
<name>A0A642UZS3_DIURU</name>
<evidence type="ECO:0000313" key="2">
    <source>
        <dbReference type="Proteomes" id="UP000449547"/>
    </source>
</evidence>
<dbReference type="RefSeq" id="XP_034015097.1">
    <property type="nucleotide sequence ID" value="XM_034154072.1"/>
</dbReference>
<comment type="caution">
    <text evidence="1">The sequence shown here is derived from an EMBL/GenBank/DDBJ whole genome shotgun (WGS) entry which is preliminary data.</text>
</comment>